<dbReference type="GO" id="GO:0005524">
    <property type="term" value="F:ATP binding"/>
    <property type="evidence" value="ECO:0007669"/>
    <property type="project" value="UniProtKB-UniRule"/>
</dbReference>
<evidence type="ECO:0000256" key="9">
    <source>
        <dbReference type="HAMAP-Rule" id="MF_00092"/>
    </source>
</evidence>
<dbReference type="EC" id="3.1.-.-" evidence="9"/>
<dbReference type="InterPro" id="IPR036187">
    <property type="entry name" value="DNA_mismatch_repair_MutS_sf"/>
</dbReference>
<evidence type="ECO:0000313" key="12">
    <source>
        <dbReference type="EMBL" id="HIX45056.1"/>
    </source>
</evidence>
<keyword evidence="2 9" id="KW-0699">rRNA-binding</keyword>
<dbReference type="Proteomes" id="UP000824246">
    <property type="component" value="Unassembled WGS sequence"/>
</dbReference>
<sequence>MIYPDNYEQKVGFDQIREILQNRCLGSLGRELVNEMSFMTDYRAITEHLHLTDEMMQILRSDSEFPSECFFDVKPMLRRVRIEGTFIEVKELHDLRRSLDTIRRTVAFFHTDEGEQPPYPYLTEQAQGVATYPRLIAEIDRIIDKNGTVKDNASPTLQSIRRNISATISSISQILSGILRRAQNDGYVDRDVTPSVRDGRLVIPVAPSFKRKISGIVHDESASGKTVFIEPAEVVEANNHVRELEIEERHEIVRILTAFTDSLRPHIDEIAASYDFLARIDYIRAKALFSIEIDARLPHIEKECQIEWYHAIHPLLMLALQKQGKTPVPLDIHLDSNNRILLISGPNAGGKSVCLKTVGLLQYMMQCGMPVPMYDNSHMGIFDKIFIDIGDEQSIEDDLSTYSSHLAHMKQCVRHCDGHSLLLIDEFGGGTEPQIGGAIAEALLDRFNSHRSFGVITTHYQNLKKFAEDTEGIVNGAMLYDRHKMQPLFILSIGNPGSSFAIEIARKIGLPEEVIAEASEIVGRDYISMDKYLQDIVRDKRYWENKRQNIRLKEKQLEELTARYAQNLERIDKERKEWIAKARQEARSLLAETNAQIENTIRTIKESQADKEATKEARRKLEEYKAQMQDENRPESHDKIEHEIKRLHRRQKQKEAKAGTTERQNSTGASSDTPIAVGDAVRIKGETAVGEVLAVGSKEATVAFGLVQSKIKLDRLEKTQHKPSKNSAAQKTTFISASTYEDMREKQLSFTNEIDVRGMRVDEAIQAIAYFIDDAIQVSCSRVRILHGTGTGALRSAIRQYLKGVSGVTHFADEHIQLGGAGITVVDLE</sequence>
<proteinExistence type="inferred from homology"/>
<dbReference type="FunFam" id="3.40.50.300:FF:001531">
    <property type="entry name" value="Endonuclease MutS2"/>
    <property type="match status" value="1"/>
</dbReference>
<evidence type="ECO:0000256" key="7">
    <source>
        <dbReference type="ARBA" id="ARBA00022884"/>
    </source>
</evidence>
<dbReference type="EC" id="3.6.4.-" evidence="9"/>
<comment type="caution">
    <text evidence="12">The sequence shown here is derived from an EMBL/GenBank/DDBJ whole genome shotgun (WGS) entry which is preliminary data.</text>
</comment>
<reference evidence="12" key="2">
    <citation type="submission" date="2021-04" db="EMBL/GenBank/DDBJ databases">
        <authorList>
            <person name="Gilroy R."/>
        </authorList>
    </citation>
    <scope>NUCLEOTIDE SEQUENCE</scope>
    <source>
        <strain evidence="12">ChiHjej12B11-16260</strain>
    </source>
</reference>
<dbReference type="GO" id="GO:0045910">
    <property type="term" value="P:negative regulation of DNA recombination"/>
    <property type="evidence" value="ECO:0007669"/>
    <property type="project" value="InterPro"/>
</dbReference>
<dbReference type="InterPro" id="IPR007696">
    <property type="entry name" value="DNA_mismatch_repair_MutS_core"/>
</dbReference>
<protein>
    <recommendedName>
        <fullName evidence="9">Endonuclease MutS2</fullName>
        <ecNumber evidence="9">3.1.-.-</ecNumber>
    </recommendedName>
    <alternativeName>
        <fullName evidence="9">Ribosome-associated protein quality control-upstream factor</fullName>
        <shortName evidence="9">RQC-upstream factor</shortName>
        <shortName evidence="9">RqcU</shortName>
        <ecNumber evidence="9">3.6.4.-</ecNumber>
    </alternativeName>
</protein>
<dbReference type="AlphaFoldDB" id="A0A9D2AQ86"/>
<dbReference type="InterPro" id="IPR046893">
    <property type="entry name" value="MSSS"/>
</dbReference>
<dbReference type="GO" id="GO:0072344">
    <property type="term" value="P:rescue of stalled ribosome"/>
    <property type="evidence" value="ECO:0007669"/>
    <property type="project" value="UniProtKB-UniRule"/>
</dbReference>
<dbReference type="NCBIfam" id="TIGR01069">
    <property type="entry name" value="mutS2"/>
    <property type="match status" value="1"/>
</dbReference>
<dbReference type="GO" id="GO:0006298">
    <property type="term" value="P:mismatch repair"/>
    <property type="evidence" value="ECO:0007669"/>
    <property type="project" value="InterPro"/>
</dbReference>
<dbReference type="PIRSF" id="PIRSF005814">
    <property type="entry name" value="MutS_YshD"/>
    <property type="match status" value="1"/>
</dbReference>
<comment type="function">
    <text evidence="9">Endonuclease that is involved in the suppression of homologous recombination and thus may have a key role in the control of bacterial genetic diversity.</text>
</comment>
<dbReference type="SMART" id="SM00463">
    <property type="entry name" value="SMR"/>
    <property type="match status" value="1"/>
</dbReference>
<keyword evidence="1 9" id="KW-0540">Nuclease</keyword>
<dbReference type="PANTHER" id="PTHR48466:SF2">
    <property type="entry name" value="OS10G0509000 PROTEIN"/>
    <property type="match status" value="1"/>
</dbReference>
<feature type="compositionally biased region" description="Polar residues" evidence="10">
    <location>
        <begin position="661"/>
        <end position="673"/>
    </location>
</feature>
<keyword evidence="7 9" id="KW-0694">RNA-binding</keyword>
<dbReference type="Pfam" id="PF20297">
    <property type="entry name" value="MSSS"/>
    <property type="match status" value="1"/>
</dbReference>
<reference evidence="12" key="1">
    <citation type="journal article" date="2021" name="PeerJ">
        <title>Extensive microbial diversity within the chicken gut microbiome revealed by metagenomics and culture.</title>
        <authorList>
            <person name="Gilroy R."/>
            <person name="Ravi A."/>
            <person name="Getino M."/>
            <person name="Pursley I."/>
            <person name="Horton D.L."/>
            <person name="Alikhan N.F."/>
            <person name="Baker D."/>
            <person name="Gharbi K."/>
            <person name="Hall N."/>
            <person name="Watson M."/>
            <person name="Adriaenssens E.M."/>
            <person name="Foster-Nyarko E."/>
            <person name="Jarju S."/>
            <person name="Secka A."/>
            <person name="Antonio M."/>
            <person name="Oren A."/>
            <person name="Chaudhuri R.R."/>
            <person name="La Ragione R."/>
            <person name="Hildebrand F."/>
            <person name="Pallen M.J."/>
        </authorList>
    </citation>
    <scope>NUCLEOTIDE SEQUENCE</scope>
    <source>
        <strain evidence="12">ChiHjej12B11-16260</strain>
    </source>
</reference>
<evidence type="ECO:0000256" key="6">
    <source>
        <dbReference type="ARBA" id="ARBA00022840"/>
    </source>
</evidence>
<evidence type="ECO:0000256" key="1">
    <source>
        <dbReference type="ARBA" id="ARBA00022722"/>
    </source>
</evidence>
<dbReference type="GO" id="GO:0043023">
    <property type="term" value="F:ribosomal large subunit binding"/>
    <property type="evidence" value="ECO:0007669"/>
    <property type="project" value="UniProtKB-UniRule"/>
</dbReference>
<dbReference type="Pfam" id="PF00488">
    <property type="entry name" value="MutS_V"/>
    <property type="match status" value="1"/>
</dbReference>
<keyword evidence="8 9" id="KW-0238">DNA-binding</keyword>
<dbReference type="GO" id="GO:0019843">
    <property type="term" value="F:rRNA binding"/>
    <property type="evidence" value="ECO:0007669"/>
    <property type="project" value="UniProtKB-UniRule"/>
</dbReference>
<dbReference type="FunFam" id="3.30.1370.110:FF:000004">
    <property type="entry name" value="Endonuclease MutS2"/>
    <property type="match status" value="1"/>
</dbReference>
<dbReference type="Gene3D" id="3.30.1370.110">
    <property type="match status" value="1"/>
</dbReference>
<evidence type="ECO:0000256" key="2">
    <source>
        <dbReference type="ARBA" id="ARBA00022730"/>
    </source>
</evidence>
<keyword evidence="5 9" id="KW-0378">Hydrolase</keyword>
<dbReference type="GO" id="GO:0140664">
    <property type="term" value="F:ATP-dependent DNA damage sensor activity"/>
    <property type="evidence" value="ECO:0007669"/>
    <property type="project" value="InterPro"/>
</dbReference>
<dbReference type="SUPFAM" id="SSF48334">
    <property type="entry name" value="DNA repair protein MutS, domain III"/>
    <property type="match status" value="1"/>
</dbReference>
<name>A0A9D2AQ86_9BACT</name>
<feature type="binding site" evidence="9">
    <location>
        <begin position="345"/>
        <end position="352"/>
    </location>
    <ligand>
        <name>ATP</name>
        <dbReference type="ChEBI" id="CHEBI:30616"/>
    </ligand>
</feature>
<dbReference type="Pfam" id="PF01713">
    <property type="entry name" value="Smr"/>
    <property type="match status" value="1"/>
</dbReference>
<evidence type="ECO:0000256" key="8">
    <source>
        <dbReference type="ARBA" id="ARBA00023125"/>
    </source>
</evidence>
<dbReference type="InterPro" id="IPR036063">
    <property type="entry name" value="Smr_dom_sf"/>
</dbReference>
<dbReference type="GO" id="GO:0030983">
    <property type="term" value="F:mismatched DNA binding"/>
    <property type="evidence" value="ECO:0007669"/>
    <property type="project" value="InterPro"/>
</dbReference>
<dbReference type="InterPro" id="IPR005747">
    <property type="entry name" value="MutS2"/>
</dbReference>
<dbReference type="SUPFAM" id="SSF160443">
    <property type="entry name" value="SMR domain-like"/>
    <property type="match status" value="1"/>
</dbReference>
<comment type="subunit">
    <text evidence="9">Homodimer. Binds to stalled ribosomes, contacting rRNA.</text>
</comment>
<accession>A0A9D2AQ86</accession>
<dbReference type="PROSITE" id="PS50828">
    <property type="entry name" value="SMR"/>
    <property type="match status" value="1"/>
</dbReference>
<comment type="similarity">
    <text evidence="9">Belongs to the DNA mismatch repair MutS family. MutS2 subfamily.</text>
</comment>
<keyword evidence="6 9" id="KW-0067">ATP-binding</keyword>
<evidence type="ECO:0000256" key="5">
    <source>
        <dbReference type="ARBA" id="ARBA00022801"/>
    </source>
</evidence>
<evidence type="ECO:0000256" key="3">
    <source>
        <dbReference type="ARBA" id="ARBA00022741"/>
    </source>
</evidence>
<dbReference type="SMART" id="SM00534">
    <property type="entry name" value="MUTSac"/>
    <property type="match status" value="1"/>
</dbReference>
<evidence type="ECO:0000256" key="10">
    <source>
        <dbReference type="SAM" id="MobiDB-lite"/>
    </source>
</evidence>
<dbReference type="SUPFAM" id="SSF52540">
    <property type="entry name" value="P-loop containing nucleoside triphosphate hydrolases"/>
    <property type="match status" value="1"/>
</dbReference>
<evidence type="ECO:0000313" key="13">
    <source>
        <dbReference type="Proteomes" id="UP000824246"/>
    </source>
</evidence>
<keyword evidence="3 9" id="KW-0547">Nucleotide-binding</keyword>
<evidence type="ECO:0000259" key="11">
    <source>
        <dbReference type="PROSITE" id="PS50828"/>
    </source>
</evidence>
<dbReference type="InterPro" id="IPR002625">
    <property type="entry name" value="Smr_dom"/>
</dbReference>
<dbReference type="InterPro" id="IPR045076">
    <property type="entry name" value="MutS"/>
</dbReference>
<dbReference type="GO" id="GO:0004519">
    <property type="term" value="F:endonuclease activity"/>
    <property type="evidence" value="ECO:0007669"/>
    <property type="project" value="UniProtKB-UniRule"/>
</dbReference>
<keyword evidence="4 9" id="KW-0255">Endonuclease</keyword>
<dbReference type="GO" id="GO:0016887">
    <property type="term" value="F:ATP hydrolysis activity"/>
    <property type="evidence" value="ECO:0007669"/>
    <property type="project" value="InterPro"/>
</dbReference>
<dbReference type="Gene3D" id="3.40.50.300">
    <property type="entry name" value="P-loop containing nucleotide triphosphate hydrolases"/>
    <property type="match status" value="1"/>
</dbReference>
<evidence type="ECO:0000256" key="4">
    <source>
        <dbReference type="ARBA" id="ARBA00022759"/>
    </source>
</evidence>
<dbReference type="PANTHER" id="PTHR48466">
    <property type="entry name" value="OS10G0509000 PROTEIN-RELATED"/>
    <property type="match status" value="1"/>
</dbReference>
<dbReference type="InterPro" id="IPR027417">
    <property type="entry name" value="P-loop_NTPase"/>
</dbReference>
<feature type="region of interest" description="Disordered" evidence="10">
    <location>
        <begin position="647"/>
        <end position="674"/>
    </location>
</feature>
<organism evidence="12 13">
    <name type="scientific">Candidatus Barnesiella excrementipullorum</name>
    <dbReference type="NCBI Taxonomy" id="2838479"/>
    <lineage>
        <taxon>Bacteria</taxon>
        <taxon>Pseudomonadati</taxon>
        <taxon>Bacteroidota</taxon>
        <taxon>Bacteroidia</taxon>
        <taxon>Bacteroidales</taxon>
        <taxon>Barnesiellaceae</taxon>
        <taxon>Barnesiella</taxon>
    </lineage>
</organism>
<gene>
    <name evidence="9" type="primary">mutS2</name>
    <name evidence="9" type="synonym">rqcU</name>
    <name evidence="12" type="ORF">H9982_02420</name>
</gene>
<dbReference type="SMART" id="SM00533">
    <property type="entry name" value="MUTSd"/>
    <property type="match status" value="1"/>
</dbReference>
<comment type="function">
    <text evidence="9">Acts as a ribosome collision sensor, splitting the ribosome into its 2 subunits. Detects stalled/collided 70S ribosomes which it binds and splits by an ATP-hydrolysis driven conformational change. Acts upstream of the ribosome quality control system (RQC), a ribosome-associated complex that mediates the extraction of incompletely synthesized nascent chains from stalled ribosomes and their subsequent degradation. Probably generates substrates for RQC.</text>
</comment>
<dbReference type="EMBL" id="DXFB01000062">
    <property type="protein sequence ID" value="HIX45056.1"/>
    <property type="molecule type" value="Genomic_DNA"/>
</dbReference>
<dbReference type="HAMAP" id="MF_00092">
    <property type="entry name" value="MutS2"/>
    <property type="match status" value="1"/>
</dbReference>
<dbReference type="InterPro" id="IPR000432">
    <property type="entry name" value="DNA_mismatch_repair_MutS_C"/>
</dbReference>
<feature type="domain" description="Smr" evidence="11">
    <location>
        <begin position="754"/>
        <end position="829"/>
    </location>
</feature>